<dbReference type="EMBL" id="POUW01000003">
    <property type="protein sequence ID" value="PNG05927.1"/>
    <property type="molecule type" value="Genomic_DNA"/>
</dbReference>
<evidence type="ECO:0000259" key="1">
    <source>
        <dbReference type="Pfam" id="PF13280"/>
    </source>
</evidence>
<feature type="domain" description="WYL" evidence="1">
    <location>
        <begin position="157"/>
        <end position="225"/>
    </location>
</feature>
<dbReference type="Pfam" id="PF13280">
    <property type="entry name" value="WYL"/>
    <property type="match status" value="1"/>
</dbReference>
<comment type="caution">
    <text evidence="3">The sequence shown here is derived from an EMBL/GenBank/DDBJ whole genome shotgun (WGS) entry which is preliminary data.</text>
</comment>
<dbReference type="OrthoDB" id="8595817at2"/>
<evidence type="ECO:0000313" key="3">
    <source>
        <dbReference type="EMBL" id="PNG05927.1"/>
    </source>
</evidence>
<evidence type="ECO:0000259" key="2">
    <source>
        <dbReference type="Pfam" id="PF25583"/>
    </source>
</evidence>
<dbReference type="InterPro" id="IPR026881">
    <property type="entry name" value="WYL_dom"/>
</dbReference>
<sequence length="348" mass="38620">MPSASTRSALNRQWELLRQLPSKAPGITCVELVARLDSAGFKASKRTIERDLNELSRQFPLQCNDKGSPYGWHWAAGASLDLPGVSLSEAVSLVLVEESIRKLLPSSMLKALQPRFAHARRKLESLVSETQAARWPEKVASVHPNMNLISPQIPEAVIERLHEALLTEMQVRCSYYSAHNDKLRELILNPLAVVQRGPVSYLIGTAEPYQDIRQYAVHRFHEVELLSVPASGVDAFSLDSYLKSDALSFGRLDSIQLVAHVTEGLARLIRETPLGPDMILDPIEDGFRLQVSVRDTWQLHWWILSMGNDILVQAPESLRDAIAEKLNAAAGRYAMACAVNPYVAGATT</sequence>
<reference evidence="3 4" key="1">
    <citation type="submission" date="2018-01" db="EMBL/GenBank/DDBJ databases">
        <title>Denitrification phenotypes of diverse strains of Pseudomonas stutzeri.</title>
        <authorList>
            <person name="Milligan D.A."/>
            <person name="Bergaust L."/>
            <person name="Bakken L.R."/>
            <person name="Frostegard A."/>
        </authorList>
    </citation>
    <scope>NUCLEOTIDE SEQUENCE [LARGE SCALE GENOMIC DNA]</scope>
    <source>
        <strain evidence="3 4">28a3</strain>
    </source>
</reference>
<dbReference type="AlphaFoldDB" id="A0A2N8STX0"/>
<gene>
    <name evidence="3" type="ORF">CXL00_08835</name>
</gene>
<dbReference type="InterPro" id="IPR057727">
    <property type="entry name" value="WCX_dom"/>
</dbReference>
<feature type="domain" description="WCX" evidence="2">
    <location>
        <begin position="255"/>
        <end position="330"/>
    </location>
</feature>
<evidence type="ECO:0000313" key="4">
    <source>
        <dbReference type="Proteomes" id="UP000235897"/>
    </source>
</evidence>
<name>A0A2N8STX0_STUST</name>
<dbReference type="InterPro" id="IPR051534">
    <property type="entry name" value="CBASS_pafABC_assoc_protein"/>
</dbReference>
<organism evidence="3 4">
    <name type="scientific">Stutzerimonas stutzeri</name>
    <name type="common">Pseudomonas stutzeri</name>
    <dbReference type="NCBI Taxonomy" id="316"/>
    <lineage>
        <taxon>Bacteria</taxon>
        <taxon>Pseudomonadati</taxon>
        <taxon>Pseudomonadota</taxon>
        <taxon>Gammaproteobacteria</taxon>
        <taxon>Pseudomonadales</taxon>
        <taxon>Pseudomonadaceae</taxon>
        <taxon>Stutzerimonas</taxon>
    </lineage>
</organism>
<protein>
    <submittedName>
        <fullName evidence="3">WYL domain-containing protein</fullName>
    </submittedName>
</protein>
<dbReference type="PANTHER" id="PTHR34580:SF1">
    <property type="entry name" value="PROTEIN PAFC"/>
    <property type="match status" value="1"/>
</dbReference>
<dbReference type="Proteomes" id="UP000235897">
    <property type="component" value="Unassembled WGS sequence"/>
</dbReference>
<dbReference type="Pfam" id="PF25583">
    <property type="entry name" value="WCX"/>
    <property type="match status" value="1"/>
</dbReference>
<proteinExistence type="predicted"/>
<dbReference type="PROSITE" id="PS52050">
    <property type="entry name" value="WYL"/>
    <property type="match status" value="1"/>
</dbReference>
<accession>A0A2N8STX0</accession>
<dbReference type="PANTHER" id="PTHR34580">
    <property type="match status" value="1"/>
</dbReference>